<protein>
    <submittedName>
        <fullName evidence="2">DUF192 domain-containing protein</fullName>
    </submittedName>
</protein>
<evidence type="ECO:0000313" key="3">
    <source>
        <dbReference type="Proteomes" id="UP000739565"/>
    </source>
</evidence>
<dbReference type="Pfam" id="PF02643">
    <property type="entry name" value="DUF192"/>
    <property type="match status" value="1"/>
</dbReference>
<name>A0A953T0P6_9BURK</name>
<sequence>MCKWLCLFRQRSLWVALFSLLVALATIGAPPLASAQTVIPLPVKQLSAGMHVIRAEVASNYETRARGLMYRKELAPNAGMLFVFVEPGIQCFWMRNTLIPLSIAFMSDDGTITNIADMTPMTENTHCSSVPVRLALEMEQGWFTKRGITAGKKIGGLQ</sequence>
<proteinExistence type="predicted"/>
<organism evidence="2 3">
    <name type="scientific">Zwartia hollandica</name>
    <dbReference type="NCBI Taxonomy" id="324606"/>
    <lineage>
        <taxon>Bacteria</taxon>
        <taxon>Pseudomonadati</taxon>
        <taxon>Pseudomonadota</taxon>
        <taxon>Betaproteobacteria</taxon>
        <taxon>Burkholderiales</taxon>
        <taxon>Alcaligenaceae</taxon>
        <taxon>Zwartia</taxon>
    </lineage>
</organism>
<evidence type="ECO:0000313" key="2">
    <source>
        <dbReference type="EMBL" id="MBZ1349353.1"/>
    </source>
</evidence>
<dbReference type="Proteomes" id="UP000739565">
    <property type="component" value="Unassembled WGS sequence"/>
</dbReference>
<keyword evidence="3" id="KW-1185">Reference proteome</keyword>
<dbReference type="EMBL" id="JAHXRI010000001">
    <property type="protein sequence ID" value="MBZ1349353.1"/>
    <property type="molecule type" value="Genomic_DNA"/>
</dbReference>
<dbReference type="PANTHER" id="PTHR37953">
    <property type="entry name" value="UPF0127 PROTEIN MJ1496"/>
    <property type="match status" value="1"/>
</dbReference>
<feature type="signal peptide" evidence="1">
    <location>
        <begin position="1"/>
        <end position="35"/>
    </location>
</feature>
<keyword evidence="1" id="KW-0732">Signal</keyword>
<accession>A0A953T0P6</accession>
<feature type="chain" id="PRO_5037578652" evidence="1">
    <location>
        <begin position="36"/>
        <end position="158"/>
    </location>
</feature>
<dbReference type="RefSeq" id="WP_259659756.1">
    <property type="nucleotide sequence ID" value="NZ_JAHXRI010000001.1"/>
</dbReference>
<dbReference type="InterPro" id="IPR003795">
    <property type="entry name" value="DUF192"/>
</dbReference>
<dbReference type="Gene3D" id="2.60.120.1140">
    <property type="entry name" value="Protein of unknown function DUF192"/>
    <property type="match status" value="1"/>
</dbReference>
<comment type="caution">
    <text evidence="2">The sequence shown here is derived from an EMBL/GenBank/DDBJ whole genome shotgun (WGS) entry which is preliminary data.</text>
</comment>
<dbReference type="AlphaFoldDB" id="A0A953T0P6"/>
<evidence type="ECO:0000256" key="1">
    <source>
        <dbReference type="SAM" id="SignalP"/>
    </source>
</evidence>
<dbReference type="InterPro" id="IPR038695">
    <property type="entry name" value="Saro_0823-like_sf"/>
</dbReference>
<reference evidence="2" key="1">
    <citation type="submission" date="2021-07" db="EMBL/GenBank/DDBJ databases">
        <title>New genus and species of the family Alcaligenaceae.</title>
        <authorList>
            <person name="Hahn M.W."/>
        </authorList>
    </citation>
    <scope>NUCLEOTIDE SEQUENCE</scope>
    <source>
        <strain evidence="2">LF4-65</strain>
    </source>
</reference>
<gene>
    <name evidence="2" type="ORF">KZZ10_01720</name>
</gene>
<dbReference type="PANTHER" id="PTHR37953:SF1">
    <property type="entry name" value="UPF0127 PROTEIN MJ1496"/>
    <property type="match status" value="1"/>
</dbReference>